<sequence length="541" mass="58350">MKLRIAACLGLVAATIALTPTAQASNGKHLTVTQVGTYATGIFDEAAAEIVTYDAKSKRLFVVNAAQAKIEVLDARKPATPTKLFDLQTTGTTAADGSTIPDGSSANSVDVRRDGLVAVAVESATKTDNGWVVFFDGRSSTGKPLGAVRVGAQPDMVAFTPDGDYLLAANEGEPNDDFTVDPEGSVAVIDTPRRGVPRQRDVELADFHRFERKVPHGVRIFGPKVNTQFPVSANLEPEYITVDKRSRTAYVTLQEANAIAEIDIRKARVTELRALGVKDHSRKHNGIDPSDRDDAIAIDRVPVYGMYQPDAVASYTFGGRTFLVTANEGDVREWGDYVEAARVKDLGDDGLAPLCAGAFDPSVTEDAELGRLNVSIASGLKADGSCYERLYAFGARSMSIWTTNGRQVFDSGDEFERVTAEAKPAFFNSNHTEANFDGRSDDKGPEPEGVTIGEVRGRTYAFVSLERVGGVLVYDITNPYRAEFVSYVNNRDFANQTGDLGPEGVTFIPADESPVRGTPMLAVANEVSGSTTLYRLDLRRP</sequence>
<dbReference type="RefSeq" id="WP_205117714.1">
    <property type="nucleotide sequence ID" value="NZ_JAFBCM010000001.1"/>
</dbReference>
<dbReference type="PANTHER" id="PTHR46928:SF1">
    <property type="entry name" value="MESENCHYME-SPECIFIC CELL SURFACE GLYCOPROTEIN"/>
    <property type="match status" value="1"/>
</dbReference>
<evidence type="ECO:0000259" key="3">
    <source>
        <dbReference type="Pfam" id="PF22494"/>
    </source>
</evidence>
<dbReference type="InterPro" id="IPR055188">
    <property type="entry name" value="Choice_anch_I"/>
</dbReference>
<dbReference type="PANTHER" id="PTHR46928">
    <property type="entry name" value="MESENCHYME-SPECIFIC CELL SURFACE GLYCOPROTEIN"/>
    <property type="match status" value="1"/>
</dbReference>
<feature type="chain" id="PRO_5046634379" evidence="2">
    <location>
        <begin position="25"/>
        <end position="541"/>
    </location>
</feature>
<comment type="caution">
    <text evidence="4">The sequence shown here is derived from an EMBL/GenBank/DDBJ whole genome shotgun (WGS) entry which is preliminary data.</text>
</comment>
<feature type="signal peptide" evidence="2">
    <location>
        <begin position="1"/>
        <end position="24"/>
    </location>
</feature>
<dbReference type="Gene3D" id="2.130.10.10">
    <property type="entry name" value="YVTN repeat-like/Quinoprotein amine dehydrogenase"/>
    <property type="match status" value="1"/>
</dbReference>
<proteinExistence type="predicted"/>
<accession>A0ABV7YI23</accession>
<feature type="compositionally biased region" description="Basic and acidic residues" evidence="1">
    <location>
        <begin position="434"/>
        <end position="446"/>
    </location>
</feature>
<dbReference type="InterPro" id="IPR011045">
    <property type="entry name" value="N2O_reductase_N"/>
</dbReference>
<dbReference type="NCBIfam" id="NF038117">
    <property type="entry name" value="choice_anch_I"/>
    <property type="match status" value="1"/>
</dbReference>
<feature type="region of interest" description="Disordered" evidence="1">
    <location>
        <begin position="431"/>
        <end position="450"/>
    </location>
</feature>
<evidence type="ECO:0000313" key="4">
    <source>
        <dbReference type="EMBL" id="MFC3763350.1"/>
    </source>
</evidence>
<gene>
    <name evidence="4" type="ORF">ACFOUW_21105</name>
</gene>
<protein>
    <submittedName>
        <fullName evidence="4">Choice-of-anchor I family protein</fullName>
    </submittedName>
</protein>
<evidence type="ECO:0000256" key="2">
    <source>
        <dbReference type="SAM" id="SignalP"/>
    </source>
</evidence>
<keyword evidence="5" id="KW-1185">Reference proteome</keyword>
<dbReference type="InterPro" id="IPR052956">
    <property type="entry name" value="Mesenchyme-surface_protein"/>
</dbReference>
<dbReference type="SUPFAM" id="SSF50974">
    <property type="entry name" value="Nitrous oxide reductase, N-terminal domain"/>
    <property type="match status" value="1"/>
</dbReference>
<evidence type="ECO:0000313" key="5">
    <source>
        <dbReference type="Proteomes" id="UP001595699"/>
    </source>
</evidence>
<dbReference type="Pfam" id="PF22494">
    <property type="entry name" value="choice_anch_I"/>
    <property type="match status" value="1"/>
</dbReference>
<evidence type="ECO:0000256" key="1">
    <source>
        <dbReference type="SAM" id="MobiDB-lite"/>
    </source>
</evidence>
<organism evidence="4 5">
    <name type="scientific">Tenggerimyces flavus</name>
    <dbReference type="NCBI Taxonomy" id="1708749"/>
    <lineage>
        <taxon>Bacteria</taxon>
        <taxon>Bacillati</taxon>
        <taxon>Actinomycetota</taxon>
        <taxon>Actinomycetes</taxon>
        <taxon>Propionibacteriales</taxon>
        <taxon>Nocardioidaceae</taxon>
        <taxon>Tenggerimyces</taxon>
    </lineage>
</organism>
<dbReference type="InterPro" id="IPR015943">
    <property type="entry name" value="WD40/YVTN_repeat-like_dom_sf"/>
</dbReference>
<reference evidence="5" key="1">
    <citation type="journal article" date="2019" name="Int. J. Syst. Evol. Microbiol.">
        <title>The Global Catalogue of Microorganisms (GCM) 10K type strain sequencing project: providing services to taxonomists for standard genome sequencing and annotation.</title>
        <authorList>
            <consortium name="The Broad Institute Genomics Platform"/>
            <consortium name="The Broad Institute Genome Sequencing Center for Infectious Disease"/>
            <person name="Wu L."/>
            <person name="Ma J."/>
        </authorList>
    </citation>
    <scope>NUCLEOTIDE SEQUENCE [LARGE SCALE GENOMIC DNA]</scope>
    <source>
        <strain evidence="5">CGMCC 4.7241</strain>
    </source>
</reference>
<feature type="domain" description="Choice-of-anchor I" evidence="3">
    <location>
        <begin position="46"/>
        <end position="535"/>
    </location>
</feature>
<keyword evidence="2" id="KW-0732">Signal</keyword>
<dbReference type="EMBL" id="JBHRZH010000018">
    <property type="protein sequence ID" value="MFC3763350.1"/>
    <property type="molecule type" value="Genomic_DNA"/>
</dbReference>
<dbReference type="Proteomes" id="UP001595699">
    <property type="component" value="Unassembled WGS sequence"/>
</dbReference>
<name>A0ABV7YI23_9ACTN</name>